<keyword evidence="3" id="KW-1185">Reference proteome</keyword>
<evidence type="ECO:0000256" key="1">
    <source>
        <dbReference type="SAM" id="MobiDB-lite"/>
    </source>
</evidence>
<feature type="compositionally biased region" description="Basic and acidic residues" evidence="1">
    <location>
        <begin position="9"/>
        <end position="31"/>
    </location>
</feature>
<proteinExistence type="predicted"/>
<organism evidence="2 3">
    <name type="scientific">Natrialba swarupiae</name>
    <dbReference type="NCBI Taxonomy" id="2448032"/>
    <lineage>
        <taxon>Archaea</taxon>
        <taxon>Methanobacteriati</taxon>
        <taxon>Methanobacteriota</taxon>
        <taxon>Stenosarchaea group</taxon>
        <taxon>Halobacteria</taxon>
        <taxon>Halobacteriales</taxon>
        <taxon>Natrialbaceae</taxon>
        <taxon>Natrialba</taxon>
    </lineage>
</organism>
<dbReference type="EMBL" id="VTAW01000002">
    <property type="protein sequence ID" value="TYT63512.1"/>
    <property type="molecule type" value="Genomic_DNA"/>
</dbReference>
<feature type="compositionally biased region" description="Basic and acidic residues" evidence="1">
    <location>
        <begin position="43"/>
        <end position="89"/>
    </location>
</feature>
<feature type="region of interest" description="Disordered" evidence="1">
    <location>
        <begin position="1"/>
        <end position="89"/>
    </location>
</feature>
<gene>
    <name evidence="2" type="ORF">FYC77_02750</name>
</gene>
<accession>A0A5D5AUI5</accession>
<dbReference type="Proteomes" id="UP000324104">
    <property type="component" value="Unassembled WGS sequence"/>
</dbReference>
<comment type="caution">
    <text evidence="2">The sequence shown here is derived from an EMBL/GenBank/DDBJ whole genome shotgun (WGS) entry which is preliminary data.</text>
</comment>
<name>A0A5D5AUI5_9EURY</name>
<sequence length="89" mass="10322">MSDNTDTNSDERTKTGTDEHGRDVQLAREKSDPEEDEGEGLSEAEKEARERQDEQQRRQDIEHKSTQREADALENANPDHHRDEEPYNS</sequence>
<reference evidence="2 3" key="1">
    <citation type="submission" date="2019-08" db="EMBL/GenBank/DDBJ databases">
        <title>Archaea genome.</title>
        <authorList>
            <person name="Kajale S."/>
            <person name="Shouche Y."/>
            <person name="Deshpande N."/>
            <person name="Sharma A."/>
        </authorList>
    </citation>
    <scope>NUCLEOTIDE SEQUENCE [LARGE SCALE GENOMIC DNA]</scope>
    <source>
        <strain evidence="2 3">ESP3B_9</strain>
    </source>
</reference>
<feature type="compositionally biased region" description="Acidic residues" evidence="1">
    <location>
        <begin position="32"/>
        <end position="42"/>
    </location>
</feature>
<protein>
    <submittedName>
        <fullName evidence="2">Uncharacterized protein</fullName>
    </submittedName>
</protein>
<dbReference type="RefSeq" id="WP_149079979.1">
    <property type="nucleotide sequence ID" value="NZ_VTAW01000002.1"/>
</dbReference>
<evidence type="ECO:0000313" key="3">
    <source>
        <dbReference type="Proteomes" id="UP000324104"/>
    </source>
</evidence>
<dbReference type="AlphaFoldDB" id="A0A5D5AUI5"/>
<evidence type="ECO:0000313" key="2">
    <source>
        <dbReference type="EMBL" id="TYT63512.1"/>
    </source>
</evidence>